<dbReference type="Pfam" id="PF13378">
    <property type="entry name" value="MR_MLE_C"/>
    <property type="match status" value="1"/>
</dbReference>
<dbReference type="Gene3D" id="3.30.390.10">
    <property type="entry name" value="Enolase-like, N-terminal domain"/>
    <property type="match status" value="1"/>
</dbReference>
<gene>
    <name evidence="3" type="ORF">ACFOUT_00670</name>
</gene>
<proteinExistence type="predicted"/>
<dbReference type="InterPro" id="IPR036849">
    <property type="entry name" value="Enolase-like_C_sf"/>
</dbReference>
<dbReference type="InterPro" id="IPR034593">
    <property type="entry name" value="DgoD-like"/>
</dbReference>
<dbReference type="SMART" id="SM00922">
    <property type="entry name" value="MR_MLE"/>
    <property type="match status" value="1"/>
</dbReference>
<sequence length="425" mass="47289">MKNSRRQFFTKAAAATTLTTLPFATFGREYSKAIDNTQKLSAPSELKITNIKCGYIRGGHSLFVKIYSNQDIVGHGEGVDATPGTFHLVKMFGKRLEGKNPLNVHRLFEDIRRIGFFEGAQSGMYVAVLTAVETALWDLAGKALGLPVYQLLGGKFRDRIRVYMDTALYQSRLPKPEDFAASAKEAVDMGFTAVKFDLDQANDPNKYDAYNWTASPAELQRMYDQMAATREAVGPTIDICADMHGRYDAITGEKVAKMLEPIHMMWLEEPIPAENVDAYKKITESTSTPICAGENHYLAHGFRPLLENGAVDVIMPDLQKAGGLGEAQRIANLANLYYVPFAPHMVASFLGAMASCHVCASVPNFMILEWQIYFHKNPMYKEIVSYEGEMVKDGFITLSEKPGIGVEINEDGMKKYADKDVPLFE</sequence>
<dbReference type="InterPro" id="IPR013342">
    <property type="entry name" value="Mandelate_racemase_C"/>
</dbReference>
<name>A0ABV8JJI5_9FLAO</name>
<dbReference type="PANTHER" id="PTHR48080:SF2">
    <property type="entry name" value="D-GALACTONATE DEHYDRATASE"/>
    <property type="match status" value="1"/>
</dbReference>
<dbReference type="SUPFAM" id="SSF51604">
    <property type="entry name" value="Enolase C-terminal domain-like"/>
    <property type="match status" value="1"/>
</dbReference>
<dbReference type="InterPro" id="IPR006311">
    <property type="entry name" value="TAT_signal"/>
</dbReference>
<keyword evidence="1" id="KW-0456">Lyase</keyword>
<comment type="caution">
    <text evidence="3">The sequence shown here is derived from an EMBL/GenBank/DDBJ whole genome shotgun (WGS) entry which is preliminary data.</text>
</comment>
<dbReference type="Pfam" id="PF02746">
    <property type="entry name" value="MR_MLE_N"/>
    <property type="match status" value="1"/>
</dbReference>
<evidence type="ECO:0000259" key="2">
    <source>
        <dbReference type="SMART" id="SM00922"/>
    </source>
</evidence>
<dbReference type="Gene3D" id="3.20.20.120">
    <property type="entry name" value="Enolase-like C-terminal domain"/>
    <property type="match status" value="1"/>
</dbReference>
<accession>A0ABV8JJI5</accession>
<dbReference type="SUPFAM" id="SSF54826">
    <property type="entry name" value="Enolase N-terminal domain-like"/>
    <property type="match status" value="1"/>
</dbReference>
<dbReference type="SFLD" id="SFLDS00001">
    <property type="entry name" value="Enolase"/>
    <property type="match status" value="1"/>
</dbReference>
<dbReference type="Proteomes" id="UP001595814">
    <property type="component" value="Unassembled WGS sequence"/>
</dbReference>
<evidence type="ECO:0000313" key="3">
    <source>
        <dbReference type="EMBL" id="MFC4094366.1"/>
    </source>
</evidence>
<reference evidence="4" key="1">
    <citation type="journal article" date="2019" name="Int. J. Syst. Evol. Microbiol.">
        <title>The Global Catalogue of Microorganisms (GCM) 10K type strain sequencing project: providing services to taxonomists for standard genome sequencing and annotation.</title>
        <authorList>
            <consortium name="The Broad Institute Genomics Platform"/>
            <consortium name="The Broad Institute Genome Sequencing Center for Infectious Disease"/>
            <person name="Wu L."/>
            <person name="Ma J."/>
        </authorList>
    </citation>
    <scope>NUCLEOTIDE SEQUENCE [LARGE SCALE GENOMIC DNA]</scope>
    <source>
        <strain evidence="4">CECT 7477</strain>
    </source>
</reference>
<evidence type="ECO:0000313" key="4">
    <source>
        <dbReference type="Proteomes" id="UP001595814"/>
    </source>
</evidence>
<dbReference type="EMBL" id="JBHSAW010000001">
    <property type="protein sequence ID" value="MFC4094366.1"/>
    <property type="molecule type" value="Genomic_DNA"/>
</dbReference>
<evidence type="ECO:0000256" key="1">
    <source>
        <dbReference type="ARBA" id="ARBA00023239"/>
    </source>
</evidence>
<dbReference type="PROSITE" id="PS51318">
    <property type="entry name" value="TAT"/>
    <property type="match status" value="1"/>
</dbReference>
<keyword evidence="4" id="KW-1185">Reference proteome</keyword>
<dbReference type="CDD" id="cd03316">
    <property type="entry name" value="MR_like"/>
    <property type="match status" value="1"/>
</dbReference>
<feature type="domain" description="Mandelate racemase/muconate lactonizing enzyme C-terminal" evidence="2">
    <location>
        <begin position="176"/>
        <end position="289"/>
    </location>
</feature>
<dbReference type="InterPro" id="IPR013341">
    <property type="entry name" value="Mandelate_racemase_N_dom"/>
</dbReference>
<dbReference type="RefSeq" id="WP_192462605.1">
    <property type="nucleotide sequence ID" value="NZ_JACYFJ010000004.1"/>
</dbReference>
<dbReference type="SFLD" id="SFLDG00179">
    <property type="entry name" value="mandelate_racemase"/>
    <property type="match status" value="1"/>
</dbReference>
<dbReference type="InterPro" id="IPR029065">
    <property type="entry name" value="Enolase_C-like"/>
</dbReference>
<organism evidence="3 4">
    <name type="scientific">Euzebyella saccharophila</name>
    <dbReference type="NCBI Taxonomy" id="679664"/>
    <lineage>
        <taxon>Bacteria</taxon>
        <taxon>Pseudomonadati</taxon>
        <taxon>Bacteroidota</taxon>
        <taxon>Flavobacteriia</taxon>
        <taxon>Flavobacteriales</taxon>
        <taxon>Flavobacteriaceae</taxon>
        <taxon>Euzebyella</taxon>
    </lineage>
</organism>
<dbReference type="PANTHER" id="PTHR48080">
    <property type="entry name" value="D-GALACTONATE DEHYDRATASE-RELATED"/>
    <property type="match status" value="1"/>
</dbReference>
<protein>
    <submittedName>
        <fullName evidence="3">Mandelate racemase/muconate lactonizing enzyme family protein</fullName>
    </submittedName>
</protein>
<dbReference type="InterPro" id="IPR029017">
    <property type="entry name" value="Enolase-like_N"/>
</dbReference>